<organism evidence="2 3">
    <name type="scientific">Chryseobacterium taeanense</name>
    <dbReference type="NCBI Taxonomy" id="311334"/>
    <lineage>
        <taxon>Bacteria</taxon>
        <taxon>Pseudomonadati</taxon>
        <taxon>Bacteroidota</taxon>
        <taxon>Flavobacteriia</taxon>
        <taxon>Flavobacteriales</taxon>
        <taxon>Weeksellaceae</taxon>
        <taxon>Chryseobacterium group</taxon>
        <taxon>Chryseobacterium</taxon>
    </lineage>
</organism>
<protein>
    <submittedName>
        <fullName evidence="2">Uncharacterized protein</fullName>
    </submittedName>
</protein>
<reference evidence="3" key="1">
    <citation type="submission" date="2016-10" db="EMBL/GenBank/DDBJ databases">
        <authorList>
            <person name="Varghese N."/>
            <person name="Submissions S."/>
        </authorList>
    </citation>
    <scope>NUCLEOTIDE SEQUENCE [LARGE SCALE GENOMIC DNA]</scope>
    <source>
        <strain evidence="3">DSM 17071</strain>
    </source>
</reference>
<proteinExistence type="predicted"/>
<accession>A0A1G8N929</accession>
<keyword evidence="3" id="KW-1185">Reference proteome</keyword>
<keyword evidence="1" id="KW-0472">Membrane</keyword>
<dbReference type="AlphaFoldDB" id="A0A1G8N929"/>
<name>A0A1G8N929_9FLAO</name>
<sequence>MLYISFFNTNDAKIIFKVSSPAARAFHSASDRDLITFKMFEGKKLLLFILMQMTQDFFLNHHVDFRAQALNSVRKPTVYIQQMIGILILNIVYLLITS</sequence>
<keyword evidence="1" id="KW-0812">Transmembrane</keyword>
<evidence type="ECO:0000313" key="3">
    <source>
        <dbReference type="Proteomes" id="UP000198869"/>
    </source>
</evidence>
<keyword evidence="1" id="KW-1133">Transmembrane helix</keyword>
<gene>
    <name evidence="2" type="ORF">SAMN05421846_11323</name>
</gene>
<dbReference type="EMBL" id="FNDW01000013">
    <property type="protein sequence ID" value="SDI76050.1"/>
    <property type="molecule type" value="Genomic_DNA"/>
</dbReference>
<evidence type="ECO:0000313" key="2">
    <source>
        <dbReference type="EMBL" id="SDI76050.1"/>
    </source>
</evidence>
<feature type="transmembrane region" description="Helical" evidence="1">
    <location>
        <begin position="78"/>
        <end position="96"/>
    </location>
</feature>
<dbReference type="Proteomes" id="UP000198869">
    <property type="component" value="Unassembled WGS sequence"/>
</dbReference>
<evidence type="ECO:0000256" key="1">
    <source>
        <dbReference type="SAM" id="Phobius"/>
    </source>
</evidence>